<reference evidence="3" key="1">
    <citation type="journal article" date="2019" name="Int. J. Syst. Evol. Microbiol.">
        <title>The Global Catalogue of Microorganisms (GCM) 10K type strain sequencing project: providing services to taxonomists for standard genome sequencing and annotation.</title>
        <authorList>
            <consortium name="The Broad Institute Genomics Platform"/>
            <consortium name="The Broad Institute Genome Sequencing Center for Infectious Disease"/>
            <person name="Wu L."/>
            <person name="Ma J."/>
        </authorList>
    </citation>
    <scope>NUCLEOTIDE SEQUENCE [LARGE SCALE GENOMIC DNA]</scope>
    <source>
        <strain evidence="3">CGMCC 4.1469</strain>
    </source>
</reference>
<organism evidence="2 3">
    <name type="scientific">Kitasatospora aburaviensis</name>
    <dbReference type="NCBI Taxonomy" id="67265"/>
    <lineage>
        <taxon>Bacteria</taxon>
        <taxon>Bacillati</taxon>
        <taxon>Actinomycetota</taxon>
        <taxon>Actinomycetes</taxon>
        <taxon>Kitasatosporales</taxon>
        <taxon>Streptomycetaceae</taxon>
        <taxon>Kitasatospora</taxon>
    </lineage>
</organism>
<feature type="region of interest" description="Disordered" evidence="1">
    <location>
        <begin position="1"/>
        <end position="61"/>
    </location>
</feature>
<dbReference type="EMBL" id="JBHSOD010000072">
    <property type="protein sequence ID" value="MFC5890093.1"/>
    <property type="molecule type" value="Genomic_DNA"/>
</dbReference>
<gene>
    <name evidence="2" type="ORF">ACFP0N_34535</name>
</gene>
<feature type="compositionally biased region" description="Basic and acidic residues" evidence="1">
    <location>
        <begin position="1"/>
        <end position="31"/>
    </location>
</feature>
<evidence type="ECO:0000256" key="1">
    <source>
        <dbReference type="SAM" id="MobiDB-lite"/>
    </source>
</evidence>
<dbReference type="Proteomes" id="UP001596067">
    <property type="component" value="Unassembled WGS sequence"/>
</dbReference>
<evidence type="ECO:0000313" key="3">
    <source>
        <dbReference type="Proteomes" id="UP001596067"/>
    </source>
</evidence>
<sequence>MSTDDKGNRDENDASREDDGTVRERSAEERSITAPTPKDVRAKGDDLDEEAEPPAADTQAP</sequence>
<dbReference type="RefSeq" id="WP_313761955.1">
    <property type="nucleotide sequence ID" value="NZ_JBHSOD010000072.1"/>
</dbReference>
<comment type="caution">
    <text evidence="2">The sequence shown here is derived from an EMBL/GenBank/DDBJ whole genome shotgun (WGS) entry which is preliminary data.</text>
</comment>
<keyword evidence="3" id="KW-1185">Reference proteome</keyword>
<evidence type="ECO:0000313" key="2">
    <source>
        <dbReference type="EMBL" id="MFC5890093.1"/>
    </source>
</evidence>
<evidence type="ECO:0008006" key="4">
    <source>
        <dbReference type="Google" id="ProtNLM"/>
    </source>
</evidence>
<protein>
    <recommendedName>
        <fullName evidence="4">Nucleotide exchange factor GrpE</fullName>
    </recommendedName>
</protein>
<proteinExistence type="predicted"/>
<accession>A0ABW1FA77</accession>
<name>A0ABW1FA77_9ACTN</name>